<dbReference type="Proteomes" id="UP000031668">
    <property type="component" value="Unassembled WGS sequence"/>
</dbReference>
<sequence>MSPDQIRSKILSLQNDIRVITQEKERYEEEYDHKQHEMNHVIEVIEDLRQHISTLEKTLETQEKDSLWSQNARDTIKSYKQEIRIQEQQKMSILGEFKEKNRKIGTCKEKIKGLEDEIESLRASLINA</sequence>
<keyword evidence="3" id="KW-1185">Reference proteome</keyword>
<gene>
    <name evidence="2" type="ORF">RF11_00489</name>
</gene>
<dbReference type="EMBL" id="JWZT01002781">
    <property type="protein sequence ID" value="KII68584.1"/>
    <property type="molecule type" value="Genomic_DNA"/>
</dbReference>
<evidence type="ECO:0000313" key="2">
    <source>
        <dbReference type="EMBL" id="KII68584.1"/>
    </source>
</evidence>
<keyword evidence="1" id="KW-0175">Coiled coil</keyword>
<protein>
    <submittedName>
        <fullName evidence="2">Uncharacterized protein</fullName>
    </submittedName>
</protein>
<feature type="coiled-coil region" evidence="1">
    <location>
        <begin position="10"/>
        <end position="124"/>
    </location>
</feature>
<dbReference type="AlphaFoldDB" id="A0A0C2IT46"/>
<organism evidence="2 3">
    <name type="scientific">Thelohanellus kitauei</name>
    <name type="common">Myxosporean</name>
    <dbReference type="NCBI Taxonomy" id="669202"/>
    <lineage>
        <taxon>Eukaryota</taxon>
        <taxon>Metazoa</taxon>
        <taxon>Cnidaria</taxon>
        <taxon>Myxozoa</taxon>
        <taxon>Myxosporea</taxon>
        <taxon>Bivalvulida</taxon>
        <taxon>Platysporina</taxon>
        <taxon>Myxobolidae</taxon>
        <taxon>Thelohanellus</taxon>
    </lineage>
</organism>
<reference evidence="2 3" key="1">
    <citation type="journal article" date="2014" name="Genome Biol. Evol.">
        <title>The genome of the myxosporean Thelohanellus kitauei shows adaptations to nutrient acquisition within its fish host.</title>
        <authorList>
            <person name="Yang Y."/>
            <person name="Xiong J."/>
            <person name="Zhou Z."/>
            <person name="Huo F."/>
            <person name="Miao W."/>
            <person name="Ran C."/>
            <person name="Liu Y."/>
            <person name="Zhang J."/>
            <person name="Feng J."/>
            <person name="Wang M."/>
            <person name="Wang M."/>
            <person name="Wang L."/>
            <person name="Yao B."/>
        </authorList>
    </citation>
    <scope>NUCLEOTIDE SEQUENCE [LARGE SCALE GENOMIC DNA]</scope>
    <source>
        <strain evidence="2">Wuqing</strain>
    </source>
</reference>
<accession>A0A0C2IT46</accession>
<evidence type="ECO:0000256" key="1">
    <source>
        <dbReference type="SAM" id="Coils"/>
    </source>
</evidence>
<dbReference type="Gene3D" id="1.10.287.1490">
    <property type="match status" value="1"/>
</dbReference>
<evidence type="ECO:0000313" key="3">
    <source>
        <dbReference type="Proteomes" id="UP000031668"/>
    </source>
</evidence>
<name>A0A0C2IT46_THEKT</name>
<comment type="caution">
    <text evidence="2">The sequence shown here is derived from an EMBL/GenBank/DDBJ whole genome shotgun (WGS) entry which is preliminary data.</text>
</comment>
<proteinExistence type="predicted"/>